<keyword evidence="2 5" id="KW-0812">Transmembrane</keyword>
<proteinExistence type="predicted"/>
<evidence type="ECO:0000256" key="3">
    <source>
        <dbReference type="ARBA" id="ARBA00022989"/>
    </source>
</evidence>
<feature type="transmembrane region" description="Helical" evidence="5">
    <location>
        <begin position="260"/>
        <end position="278"/>
    </location>
</feature>
<keyword evidence="3 5" id="KW-1133">Transmembrane helix</keyword>
<dbReference type="Gene3D" id="1.20.1070.10">
    <property type="entry name" value="Rhodopsin 7-helix transmembrane proteins"/>
    <property type="match status" value="1"/>
</dbReference>
<keyword evidence="7" id="KW-1185">Reference proteome</keyword>
<dbReference type="AlphaFoldDB" id="A0A915PA50"/>
<feature type="transmembrane region" description="Helical" evidence="5">
    <location>
        <begin position="202"/>
        <end position="222"/>
    </location>
</feature>
<reference evidence="8" key="1">
    <citation type="submission" date="2022-11" db="UniProtKB">
        <authorList>
            <consortium name="WormBaseParasite"/>
        </authorList>
    </citation>
    <scope>IDENTIFICATION</scope>
</reference>
<dbReference type="InterPro" id="IPR006874">
    <property type="entry name" value="DUF621"/>
</dbReference>
<dbReference type="CDD" id="cd00637">
    <property type="entry name" value="7tm_classA_rhodopsin-like"/>
    <property type="match status" value="1"/>
</dbReference>
<dbReference type="Pfam" id="PF04789">
    <property type="entry name" value="DUF621"/>
    <property type="match status" value="1"/>
</dbReference>
<feature type="domain" description="G-protein coupled receptors family 1 profile" evidence="6">
    <location>
        <begin position="36"/>
        <end position="315"/>
    </location>
</feature>
<dbReference type="GO" id="GO:0016020">
    <property type="term" value="C:membrane"/>
    <property type="evidence" value="ECO:0007669"/>
    <property type="project" value="UniProtKB-SubCell"/>
</dbReference>
<accession>A0A915PA50</accession>
<name>A0A915PA50_9BILA</name>
<dbReference type="SUPFAM" id="SSF81321">
    <property type="entry name" value="Family A G protein-coupled receptor-like"/>
    <property type="match status" value="1"/>
</dbReference>
<evidence type="ECO:0000256" key="2">
    <source>
        <dbReference type="ARBA" id="ARBA00022692"/>
    </source>
</evidence>
<evidence type="ECO:0000313" key="7">
    <source>
        <dbReference type="Proteomes" id="UP000887560"/>
    </source>
</evidence>
<dbReference type="PANTHER" id="PTHR22718:SF25">
    <property type="entry name" value="G-PROTEIN COUPLED RECEPTORS FAMILY 1 PROFILE DOMAIN-CONTAINING PROTEIN"/>
    <property type="match status" value="1"/>
</dbReference>
<dbReference type="InterPro" id="IPR017452">
    <property type="entry name" value="GPCR_Rhodpsn_7TM"/>
</dbReference>
<sequence>MNNSSTSTIPQENATTAIRVFGGISYALLSTMSILMNTLLISVLFYGHYQFRRLAFFTLAWQMVFCDLMTQSVQLIVAVPVTLMGQAVSLFIYGHPTWYYVILFVDTFAYNATLHFSALMTLNRLCVFFAPRLNTILFSPKNITLTVGALWLYVLGFCSCYNWIGCKKAFSETGFFMYHDCPERLSTFGIIFRSISFHLSTYLPVLMLIAYLATFVYIRFFFGRQNRVRATTIQSSIRSLARDKEEERIQKARRQREKNFLVQSFLICGFLEIQNLAFDITPAIFASFKGQWSFLVTFAENWISILLNSISPIILFSFNGDVRKCLAELFNYQPQCCFGPQINNQNNNNLPIPFTQSFTVPPSQLLRPMALNRRISDENNIEQINSGERIDTSRRQTSF</sequence>
<feature type="transmembrane region" description="Helical" evidence="5">
    <location>
        <begin position="298"/>
        <end position="318"/>
    </location>
</feature>
<comment type="subcellular location">
    <subcellularLocation>
        <location evidence="1">Membrane</location>
    </subcellularLocation>
</comment>
<dbReference type="PROSITE" id="PS50262">
    <property type="entry name" value="G_PROTEIN_RECEP_F1_2"/>
    <property type="match status" value="1"/>
</dbReference>
<feature type="transmembrane region" description="Helical" evidence="5">
    <location>
        <begin position="143"/>
        <end position="164"/>
    </location>
</feature>
<protein>
    <submittedName>
        <fullName evidence="8">G-protein coupled receptors family 1 profile domain-containing protein</fullName>
    </submittedName>
</protein>
<dbReference type="WBParaSite" id="scf7180000424843.g14133">
    <property type="protein sequence ID" value="scf7180000424843.g14133"/>
    <property type="gene ID" value="scf7180000424843.g14133"/>
</dbReference>
<evidence type="ECO:0000256" key="5">
    <source>
        <dbReference type="SAM" id="Phobius"/>
    </source>
</evidence>
<organism evidence="7 8">
    <name type="scientific">Meloidogyne floridensis</name>
    <dbReference type="NCBI Taxonomy" id="298350"/>
    <lineage>
        <taxon>Eukaryota</taxon>
        <taxon>Metazoa</taxon>
        <taxon>Ecdysozoa</taxon>
        <taxon>Nematoda</taxon>
        <taxon>Chromadorea</taxon>
        <taxon>Rhabditida</taxon>
        <taxon>Tylenchina</taxon>
        <taxon>Tylenchomorpha</taxon>
        <taxon>Tylenchoidea</taxon>
        <taxon>Meloidogynidae</taxon>
        <taxon>Meloidogyninae</taxon>
        <taxon>Meloidogyne</taxon>
    </lineage>
</organism>
<feature type="transmembrane region" description="Helical" evidence="5">
    <location>
        <begin position="97"/>
        <end position="122"/>
    </location>
</feature>
<feature type="transmembrane region" description="Helical" evidence="5">
    <location>
        <begin position="20"/>
        <end position="47"/>
    </location>
</feature>
<keyword evidence="4 5" id="KW-0472">Membrane</keyword>
<evidence type="ECO:0000256" key="1">
    <source>
        <dbReference type="ARBA" id="ARBA00004370"/>
    </source>
</evidence>
<dbReference type="PANTHER" id="PTHR22718">
    <property type="entry name" value="SERPENTINE RECEPTOR, CLASS X"/>
    <property type="match status" value="1"/>
</dbReference>
<evidence type="ECO:0000313" key="8">
    <source>
        <dbReference type="WBParaSite" id="scf7180000424843.g14133"/>
    </source>
</evidence>
<dbReference type="Proteomes" id="UP000887560">
    <property type="component" value="Unplaced"/>
</dbReference>
<evidence type="ECO:0000256" key="4">
    <source>
        <dbReference type="ARBA" id="ARBA00023136"/>
    </source>
</evidence>
<evidence type="ECO:0000259" key="6">
    <source>
        <dbReference type="PROSITE" id="PS50262"/>
    </source>
</evidence>